<protein>
    <submittedName>
        <fullName evidence="9">dCMP deaminase</fullName>
    </submittedName>
</protein>
<dbReference type="InterPro" id="IPR016193">
    <property type="entry name" value="Cytidine_deaminase-like"/>
</dbReference>
<accession>A0A2Z5H3E5</accession>
<dbReference type="GeneID" id="79513877"/>
<dbReference type="CDD" id="cd01286">
    <property type="entry name" value="deoxycytidylate_deaminase"/>
    <property type="match status" value="1"/>
</dbReference>
<dbReference type="InterPro" id="IPR016473">
    <property type="entry name" value="dCMP_deaminase"/>
</dbReference>
<sequence length="153" mass="17082">MIERRYEDLTEWERFYLSLARTVRTKSKDPSTKVGAFIARPDNSPVSFGYNGFPRGVADTESRLNDRAQKYPRTVHAELNAILNSRESLVGCTLFVTPLTPCPVCAGAIIQSGVKRVVAEYVGNRLAYDEHLDIAVSMFKEAGVKLIVTRGEE</sequence>
<evidence type="ECO:0000256" key="6">
    <source>
        <dbReference type="PIRSR" id="PIRSR006019-1"/>
    </source>
</evidence>
<keyword evidence="4" id="KW-0378">Hydrolase</keyword>
<reference evidence="10" key="1">
    <citation type="submission" date="2018-05" db="EMBL/GenBank/DDBJ databases">
        <title>Exploring Bacteriophages for Innovative Applications.</title>
        <authorList>
            <person name="Olsen N.S."/>
            <person name="Kot W."/>
            <person name="Hansen L.H."/>
        </authorList>
    </citation>
    <scope>NUCLEOTIDE SEQUENCE [LARGE SCALE GENOMIC DNA]</scope>
</reference>
<feature type="domain" description="CMP/dCMP-type deaminase" evidence="8">
    <location>
        <begin position="11"/>
        <end position="135"/>
    </location>
</feature>
<dbReference type="PROSITE" id="PS00903">
    <property type="entry name" value="CYT_DCMP_DEAMINASES_1"/>
    <property type="match status" value="1"/>
</dbReference>
<dbReference type="Pfam" id="PF00383">
    <property type="entry name" value="dCMP_cyt_deam_1"/>
    <property type="match status" value="1"/>
</dbReference>
<dbReference type="PIRSF" id="PIRSF006019">
    <property type="entry name" value="dCMP_deaminase"/>
    <property type="match status" value="1"/>
</dbReference>
<keyword evidence="5 7" id="KW-0862">Zinc</keyword>
<evidence type="ECO:0000313" key="10">
    <source>
        <dbReference type="Proteomes" id="UP000252726"/>
    </source>
</evidence>
<dbReference type="SUPFAM" id="SSF53927">
    <property type="entry name" value="Cytidine deaminase-like"/>
    <property type="match status" value="1"/>
</dbReference>
<keyword evidence="3 7" id="KW-0479">Metal-binding</keyword>
<dbReference type="GO" id="GO:0008270">
    <property type="term" value="F:zinc ion binding"/>
    <property type="evidence" value="ECO:0007669"/>
    <property type="project" value="InterPro"/>
</dbReference>
<dbReference type="InterPro" id="IPR035105">
    <property type="entry name" value="Deoxycytidylate_deaminase_dom"/>
</dbReference>
<dbReference type="PROSITE" id="PS51747">
    <property type="entry name" value="CYT_DCMP_DEAMINASES_2"/>
    <property type="match status" value="1"/>
</dbReference>
<feature type="binding site" evidence="7">
    <location>
        <position position="102"/>
    </location>
    <ligand>
        <name>Zn(2+)</name>
        <dbReference type="ChEBI" id="CHEBI:29105"/>
        <note>catalytic</note>
    </ligand>
</feature>
<feature type="active site" description="Proton donor" evidence="6">
    <location>
        <position position="78"/>
    </location>
</feature>
<comment type="cofactor">
    <cofactor evidence="1 7">
        <name>Zn(2+)</name>
        <dbReference type="ChEBI" id="CHEBI:29105"/>
    </cofactor>
</comment>
<feature type="binding site" evidence="7">
    <location>
        <position position="105"/>
    </location>
    <ligand>
        <name>Zn(2+)</name>
        <dbReference type="ChEBI" id="CHEBI:29105"/>
        <note>catalytic</note>
    </ligand>
</feature>
<keyword evidence="10" id="KW-1185">Reference proteome</keyword>
<evidence type="ECO:0000259" key="8">
    <source>
        <dbReference type="PROSITE" id="PS51747"/>
    </source>
</evidence>
<dbReference type="Proteomes" id="UP000252726">
    <property type="component" value="Segment"/>
</dbReference>
<feature type="binding site" evidence="7">
    <location>
        <position position="76"/>
    </location>
    <ligand>
        <name>Zn(2+)</name>
        <dbReference type="ChEBI" id="CHEBI:29105"/>
        <note>catalytic</note>
    </ligand>
</feature>
<dbReference type="InterPro" id="IPR016192">
    <property type="entry name" value="APOBEC/CMP_deaminase_Zn-bd"/>
</dbReference>
<comment type="similarity">
    <text evidence="2">Belongs to the cytidine and deoxycytidylate deaminase family.</text>
</comment>
<dbReference type="GO" id="GO:0006220">
    <property type="term" value="P:pyrimidine nucleotide metabolic process"/>
    <property type="evidence" value="ECO:0007669"/>
    <property type="project" value="InterPro"/>
</dbReference>
<evidence type="ECO:0000256" key="7">
    <source>
        <dbReference type="PIRSR" id="PIRSR006019-2"/>
    </source>
</evidence>
<name>A0A2Z5H3E5_9CAUD</name>
<dbReference type="RefSeq" id="YP_010731756.1">
    <property type="nucleotide sequence ID" value="NC_072811.1"/>
</dbReference>
<dbReference type="InterPro" id="IPR015517">
    <property type="entry name" value="dCMP_deaminase-rel"/>
</dbReference>
<dbReference type="Gene3D" id="3.40.140.10">
    <property type="entry name" value="Cytidine Deaminase, domain 2"/>
    <property type="match status" value="1"/>
</dbReference>
<dbReference type="KEGG" id="vg:79513877"/>
<evidence type="ECO:0000256" key="2">
    <source>
        <dbReference type="ARBA" id="ARBA00006576"/>
    </source>
</evidence>
<organism evidence="9 10">
    <name type="scientific">Escherichia phage Halfdan</name>
    <dbReference type="NCBI Taxonomy" id="2234092"/>
    <lineage>
        <taxon>Viruses</taxon>
        <taxon>Duplodnaviria</taxon>
        <taxon>Heunggongvirae</taxon>
        <taxon>Uroviricota</taxon>
        <taxon>Caudoviricetes</taxon>
        <taxon>Halfdanvirus</taxon>
        <taxon>Halfdanvirus halfdan</taxon>
    </lineage>
</organism>
<evidence type="ECO:0000256" key="5">
    <source>
        <dbReference type="ARBA" id="ARBA00022833"/>
    </source>
</evidence>
<evidence type="ECO:0000256" key="3">
    <source>
        <dbReference type="ARBA" id="ARBA00022723"/>
    </source>
</evidence>
<evidence type="ECO:0000256" key="4">
    <source>
        <dbReference type="ARBA" id="ARBA00022801"/>
    </source>
</evidence>
<dbReference type="EMBL" id="MH362766">
    <property type="protein sequence ID" value="AXC34285.1"/>
    <property type="molecule type" value="Genomic_DNA"/>
</dbReference>
<dbReference type="PANTHER" id="PTHR11086">
    <property type="entry name" value="DEOXYCYTIDYLATE DEAMINASE-RELATED"/>
    <property type="match status" value="1"/>
</dbReference>
<dbReference type="GO" id="GO:0004132">
    <property type="term" value="F:dCMP deaminase activity"/>
    <property type="evidence" value="ECO:0007669"/>
    <property type="project" value="InterPro"/>
</dbReference>
<proteinExistence type="inferred from homology"/>
<evidence type="ECO:0000313" key="9">
    <source>
        <dbReference type="EMBL" id="AXC34285.1"/>
    </source>
</evidence>
<dbReference type="InterPro" id="IPR002125">
    <property type="entry name" value="CMP_dCMP_dom"/>
</dbReference>
<evidence type="ECO:0000256" key="1">
    <source>
        <dbReference type="ARBA" id="ARBA00001947"/>
    </source>
</evidence>
<dbReference type="PANTHER" id="PTHR11086:SF18">
    <property type="entry name" value="DEOXYCYTIDYLATE DEAMINASE"/>
    <property type="match status" value="1"/>
</dbReference>